<dbReference type="InterPro" id="IPR048491">
    <property type="entry name" value="XMAP215_CLASP_TOG"/>
</dbReference>
<dbReference type="FunFam" id="1.25.10.10:FF:000019">
    <property type="entry name" value="Cytoskeleton-associated protein 5"/>
    <property type="match status" value="2"/>
</dbReference>
<feature type="non-terminal residue" evidence="9">
    <location>
        <position position="1"/>
    </location>
</feature>
<organism evidence="9 10">
    <name type="scientific">Pristionchus entomophagus</name>
    <dbReference type="NCBI Taxonomy" id="358040"/>
    <lineage>
        <taxon>Eukaryota</taxon>
        <taxon>Metazoa</taxon>
        <taxon>Ecdysozoa</taxon>
        <taxon>Nematoda</taxon>
        <taxon>Chromadorea</taxon>
        <taxon>Rhabditida</taxon>
        <taxon>Rhabditina</taxon>
        <taxon>Diplogasteromorpha</taxon>
        <taxon>Diplogasteroidea</taxon>
        <taxon>Neodiplogasteridae</taxon>
        <taxon>Pristionchus</taxon>
    </lineage>
</organism>
<feature type="repeat" description="HEAT" evidence="6">
    <location>
        <begin position="183"/>
        <end position="217"/>
    </location>
</feature>
<feature type="region of interest" description="Disordered" evidence="7">
    <location>
        <begin position="250"/>
        <end position="279"/>
    </location>
</feature>
<reference evidence="9" key="1">
    <citation type="submission" date="2023-10" db="EMBL/GenBank/DDBJ databases">
        <title>Genome assembly of Pristionchus species.</title>
        <authorList>
            <person name="Yoshida K."/>
            <person name="Sommer R.J."/>
        </authorList>
    </citation>
    <scope>NUCLEOTIDE SEQUENCE</scope>
    <source>
        <strain evidence="9">RS0144</strain>
    </source>
</reference>
<comment type="subcellular location">
    <subcellularLocation>
        <location evidence="1">Cytoplasm</location>
        <location evidence="1">Cytoskeleton</location>
    </subcellularLocation>
</comment>
<dbReference type="GO" id="GO:0051010">
    <property type="term" value="F:microtubule plus-end binding"/>
    <property type="evidence" value="ECO:0007669"/>
    <property type="project" value="InterPro"/>
</dbReference>
<evidence type="ECO:0000256" key="5">
    <source>
        <dbReference type="ARBA" id="ARBA00025722"/>
    </source>
</evidence>
<evidence type="ECO:0000256" key="1">
    <source>
        <dbReference type="ARBA" id="ARBA00004245"/>
    </source>
</evidence>
<dbReference type="GO" id="GO:0007051">
    <property type="term" value="P:spindle organization"/>
    <property type="evidence" value="ECO:0007669"/>
    <property type="project" value="InterPro"/>
</dbReference>
<dbReference type="InterPro" id="IPR021133">
    <property type="entry name" value="HEAT_type_2"/>
</dbReference>
<feature type="domain" description="TOG" evidence="8">
    <location>
        <begin position="295"/>
        <end position="534"/>
    </location>
</feature>
<comment type="caution">
    <text evidence="9">The sequence shown here is derived from an EMBL/GenBank/DDBJ whole genome shotgun (WGS) entry which is preliminary data.</text>
</comment>
<dbReference type="GO" id="GO:0061863">
    <property type="term" value="F:microtubule plus end polymerase"/>
    <property type="evidence" value="ECO:0007669"/>
    <property type="project" value="InterPro"/>
</dbReference>
<keyword evidence="3" id="KW-0677">Repeat</keyword>
<protein>
    <recommendedName>
        <fullName evidence="8">TOG domain-containing protein</fullName>
    </recommendedName>
</protein>
<feature type="repeat" description="HEAT" evidence="6">
    <location>
        <begin position="774"/>
        <end position="812"/>
    </location>
</feature>
<evidence type="ECO:0000313" key="9">
    <source>
        <dbReference type="EMBL" id="GMS83915.1"/>
    </source>
</evidence>
<gene>
    <name evidence="9" type="ORF">PENTCL1PPCAC_6090</name>
</gene>
<dbReference type="EMBL" id="BTSX01000002">
    <property type="protein sequence ID" value="GMS83915.1"/>
    <property type="molecule type" value="Genomic_DNA"/>
</dbReference>
<comment type="similarity">
    <text evidence="5">Belongs to the TOG/XMAP215 family.</text>
</comment>
<evidence type="ECO:0000256" key="3">
    <source>
        <dbReference type="ARBA" id="ARBA00022737"/>
    </source>
</evidence>
<evidence type="ECO:0000313" key="10">
    <source>
        <dbReference type="Proteomes" id="UP001432027"/>
    </source>
</evidence>
<keyword evidence="2" id="KW-0963">Cytoplasm</keyword>
<keyword evidence="4" id="KW-0206">Cytoskeleton</keyword>
<dbReference type="GO" id="GO:0005856">
    <property type="term" value="C:cytoskeleton"/>
    <property type="evidence" value="ECO:0007669"/>
    <property type="project" value="UniProtKB-SubCell"/>
</dbReference>
<dbReference type="PROSITE" id="PS50077">
    <property type="entry name" value="HEAT_REPEAT"/>
    <property type="match status" value="2"/>
</dbReference>
<feature type="compositionally biased region" description="Basic and acidic residues" evidence="7">
    <location>
        <begin position="529"/>
        <end position="551"/>
    </location>
</feature>
<dbReference type="Proteomes" id="UP001432027">
    <property type="component" value="Unassembled WGS sequence"/>
</dbReference>
<evidence type="ECO:0000256" key="6">
    <source>
        <dbReference type="PROSITE-ProRule" id="PRU00103"/>
    </source>
</evidence>
<feature type="region of interest" description="Disordered" evidence="7">
    <location>
        <begin position="529"/>
        <end position="653"/>
    </location>
</feature>
<dbReference type="Gene3D" id="1.25.10.10">
    <property type="entry name" value="Leucine-rich Repeat Variant"/>
    <property type="match status" value="3"/>
</dbReference>
<dbReference type="InterPro" id="IPR016024">
    <property type="entry name" value="ARM-type_fold"/>
</dbReference>
<feature type="compositionally biased region" description="Gly residues" evidence="7">
    <location>
        <begin position="254"/>
        <end position="279"/>
    </location>
</feature>
<keyword evidence="10" id="KW-1185">Reference proteome</keyword>
<feature type="domain" description="TOG" evidence="8">
    <location>
        <begin position="684"/>
        <end position="919"/>
    </location>
</feature>
<dbReference type="InterPro" id="IPR034085">
    <property type="entry name" value="TOG"/>
</dbReference>
<feature type="region of interest" description="Disordered" evidence="7">
    <location>
        <begin position="913"/>
        <end position="972"/>
    </location>
</feature>
<dbReference type="SUPFAM" id="SSF48371">
    <property type="entry name" value="ARM repeat"/>
    <property type="match status" value="2"/>
</dbReference>
<dbReference type="Pfam" id="PF21041">
    <property type="entry name" value="XMAP215_CLASP_TOG"/>
    <property type="match status" value="1"/>
</dbReference>
<dbReference type="AlphaFoldDB" id="A0AAV5SLS3"/>
<sequence length="972" mass="103416">LLRMDEWDFLEEVNVMERWPAEQRANVTSTKWAERKDALQSLVDLIDKNPRLSTATTTIYGEIVDELKKILLKDSNVNVVVVAIRLVGSLARGLRRSFAGFVGMVWNPLLEKAKDKKAVVREALPFTLDAVAATCNLDRISGPLIEHMQKPSPETKTLLDAFIYRLFLTIPNAPSALPFIKEIMPHLVKHASDSDASVREGAYVALGGVRRLMGGAMDGMMGGLKGEEAKMKKITEACEKAAQEYAEAEAAKGVNGGGGGEGEVSRAGGSGDGEEGIVGGDTTAAAAAAAIDLWTLMDPVELTSVMDKNFTTQIAEKKWQDRKDALDALEKVLLEKKRLNPSPDNTPIIQLLNKALEKDVNINVAAGAASSLSLMAAALRNDFEAYAPKVASICFEKFKEKKTIVREKVIECIDAVATTVSFEAYTEEILAGLTKTNPACRCQTALFLARLFSQHSVATLPKDAARTVAGGLVKLSSDSDAECRDASFSALAALLRCVGETAGRGLVGEVAEDKMKMQKIEKLRDELVESKGKATGSEEMRRLYGENKGRGGGDGQSTSRSTASSSASAARKATPLSTRPAATAVRPSSAARKPPSSAPVRVSASRPATAAAAPAARPGVSRPSAPPSRPGSAIRSSASGRTTPLRGSRENLSVPLTLEDAKLIGTEEAKNARLAEHRPSTLPDLLRGAAICCTPQATALLRTEDAAGVGLMLQFLAAQSPSSLSAHSDLVCRWFGLRLAATSTPPTLLQRLLPATARTIGDCGPLSEQELSILMPAVMSKIGDTREVVRADAKSVVLSLAESIGPHILLPYLVEGLRSKIIRQKMDTLSMISSMTSKDSQLLATSGHTTIKKLVAPLLECLSDRDALTRTAALNACVNVEGQLREKEEWTSALAKLGTKERLGLEERLAKAANGSMPAPRQLAPMPRPMVAPPSGAAIPSRPPAVRGLPRPSPSILPGSRLPRPGTGFTKK</sequence>
<dbReference type="InterPro" id="IPR011989">
    <property type="entry name" value="ARM-like"/>
</dbReference>
<dbReference type="PANTHER" id="PTHR12609">
    <property type="entry name" value="MICROTUBULE ASSOCIATED PROTEIN XMAP215"/>
    <property type="match status" value="1"/>
</dbReference>
<feature type="compositionally biased region" description="Low complexity" evidence="7">
    <location>
        <begin position="584"/>
        <end position="623"/>
    </location>
</feature>
<accession>A0AAV5SLS3</accession>
<name>A0AAV5SLS3_9BILA</name>
<feature type="compositionally biased region" description="Low complexity" evidence="7">
    <location>
        <begin position="557"/>
        <end position="571"/>
    </location>
</feature>
<evidence type="ECO:0000259" key="8">
    <source>
        <dbReference type="SMART" id="SM01349"/>
    </source>
</evidence>
<dbReference type="SMART" id="SM01349">
    <property type="entry name" value="TOG"/>
    <property type="match status" value="3"/>
</dbReference>
<dbReference type="GO" id="GO:0046785">
    <property type="term" value="P:microtubule polymerization"/>
    <property type="evidence" value="ECO:0007669"/>
    <property type="project" value="InterPro"/>
</dbReference>
<feature type="compositionally biased region" description="Low complexity" evidence="7">
    <location>
        <begin position="630"/>
        <end position="643"/>
    </location>
</feature>
<evidence type="ECO:0000256" key="2">
    <source>
        <dbReference type="ARBA" id="ARBA00022490"/>
    </source>
</evidence>
<evidence type="ECO:0000256" key="7">
    <source>
        <dbReference type="SAM" id="MobiDB-lite"/>
    </source>
</evidence>
<dbReference type="InterPro" id="IPR045110">
    <property type="entry name" value="XMAP215"/>
</dbReference>
<dbReference type="GO" id="GO:0030951">
    <property type="term" value="P:establishment or maintenance of microtubule cytoskeleton polarity"/>
    <property type="evidence" value="ECO:0007669"/>
    <property type="project" value="InterPro"/>
</dbReference>
<proteinExistence type="inferred from homology"/>
<feature type="domain" description="TOG" evidence="8">
    <location>
        <begin position="8"/>
        <end position="247"/>
    </location>
</feature>
<evidence type="ECO:0000256" key="4">
    <source>
        <dbReference type="ARBA" id="ARBA00023212"/>
    </source>
</evidence>